<comment type="cofactor">
    <cofactor evidence="2">
        <name>Mg(2+)</name>
        <dbReference type="ChEBI" id="CHEBI:18420"/>
    </cofactor>
</comment>
<evidence type="ECO:0000256" key="13">
    <source>
        <dbReference type="RuleBase" id="RU003515"/>
    </source>
</evidence>
<dbReference type="PROSITE" id="PS51975">
    <property type="entry name" value="RNASE_H_2"/>
    <property type="match status" value="1"/>
</dbReference>
<keyword evidence="8 12" id="KW-0479">Metal-binding</keyword>
<comment type="similarity">
    <text evidence="5 13">Belongs to the RNase HII family.</text>
</comment>
<evidence type="ECO:0000256" key="10">
    <source>
        <dbReference type="ARBA" id="ARBA00022801"/>
    </source>
</evidence>
<evidence type="ECO:0000256" key="4">
    <source>
        <dbReference type="ARBA" id="ARBA00004496"/>
    </source>
</evidence>
<comment type="caution">
    <text evidence="15">The sequence shown here is derived from an EMBL/GenBank/DDBJ whole genome shotgun (WGS) entry which is preliminary data.</text>
</comment>
<sequence length="203" mass="23128">MRNIPKNPLITQTKVEKIIAGIDEVGRGPLAGPLVLGIVACSKESIRKNLTGIKDSKKTTPTKRIEWYKKIKNNPEIIFKTISITPKQIDKYGLSPSIKQGIARLIEKLDKNPHHIFLDGSLFAPKKYKQTTVIKGDEKIPIISAASIIAKVKRDNHMIRIHKKFPNYRFDLHKGYGTKLHIKLIKKHGLSEIHRTTFLKKDR</sequence>
<evidence type="ECO:0000256" key="9">
    <source>
        <dbReference type="ARBA" id="ARBA00022759"/>
    </source>
</evidence>
<dbReference type="CDD" id="cd07182">
    <property type="entry name" value="RNase_HII_bacteria_HII_like"/>
    <property type="match status" value="1"/>
</dbReference>
<protein>
    <recommendedName>
        <fullName evidence="13">Ribonuclease</fullName>
        <ecNumber evidence="13">3.1.26.4</ecNumber>
    </recommendedName>
</protein>
<gene>
    <name evidence="15" type="ORF">COU07_02305</name>
</gene>
<dbReference type="GO" id="GO:0004523">
    <property type="term" value="F:RNA-DNA hybrid ribonuclease activity"/>
    <property type="evidence" value="ECO:0007669"/>
    <property type="project" value="UniProtKB-UniRule"/>
</dbReference>
<dbReference type="GO" id="GO:0043137">
    <property type="term" value="P:DNA replication, removal of RNA primer"/>
    <property type="evidence" value="ECO:0007669"/>
    <property type="project" value="TreeGrafter"/>
</dbReference>
<dbReference type="GO" id="GO:0003723">
    <property type="term" value="F:RNA binding"/>
    <property type="evidence" value="ECO:0007669"/>
    <property type="project" value="UniProtKB-UniRule"/>
</dbReference>
<evidence type="ECO:0000259" key="14">
    <source>
        <dbReference type="PROSITE" id="PS51975"/>
    </source>
</evidence>
<evidence type="ECO:0000256" key="6">
    <source>
        <dbReference type="ARBA" id="ARBA00022490"/>
    </source>
</evidence>
<organism evidence="15 16">
    <name type="scientific">Candidatus Harrisonbacteria bacterium CG10_big_fil_rev_8_21_14_0_10_40_38</name>
    <dbReference type="NCBI Taxonomy" id="1974583"/>
    <lineage>
        <taxon>Bacteria</taxon>
        <taxon>Candidatus Harrisoniibacteriota</taxon>
    </lineage>
</organism>
<dbReference type="SUPFAM" id="SSF53098">
    <property type="entry name" value="Ribonuclease H-like"/>
    <property type="match status" value="1"/>
</dbReference>
<keyword evidence="11" id="KW-0464">Manganese</keyword>
<evidence type="ECO:0000313" key="16">
    <source>
        <dbReference type="Proteomes" id="UP000231157"/>
    </source>
</evidence>
<dbReference type="AlphaFoldDB" id="A0A2H0US85"/>
<dbReference type="InterPro" id="IPR022898">
    <property type="entry name" value="RNase_HII"/>
</dbReference>
<keyword evidence="7 12" id="KW-0540">Nuclease</keyword>
<accession>A0A2H0US85</accession>
<dbReference type="InterPro" id="IPR012337">
    <property type="entry name" value="RNaseH-like_sf"/>
</dbReference>
<keyword evidence="10 12" id="KW-0378">Hydrolase</keyword>
<dbReference type="Pfam" id="PF01351">
    <property type="entry name" value="RNase_HII"/>
    <property type="match status" value="1"/>
</dbReference>
<dbReference type="GO" id="GO:0046872">
    <property type="term" value="F:metal ion binding"/>
    <property type="evidence" value="ECO:0007669"/>
    <property type="project" value="UniProtKB-KW"/>
</dbReference>
<feature type="binding site" evidence="12">
    <location>
        <position position="23"/>
    </location>
    <ligand>
        <name>a divalent metal cation</name>
        <dbReference type="ChEBI" id="CHEBI:60240"/>
    </ligand>
</feature>
<proteinExistence type="inferred from homology"/>
<evidence type="ECO:0000313" key="15">
    <source>
        <dbReference type="EMBL" id="PIR89270.1"/>
    </source>
</evidence>
<dbReference type="PANTHER" id="PTHR10954">
    <property type="entry name" value="RIBONUCLEASE H2 SUBUNIT A"/>
    <property type="match status" value="1"/>
</dbReference>
<evidence type="ECO:0000256" key="11">
    <source>
        <dbReference type="ARBA" id="ARBA00023211"/>
    </source>
</evidence>
<comment type="function">
    <text evidence="3 13">Endonuclease that specifically degrades the RNA of RNA-DNA hybrids.</text>
</comment>
<name>A0A2H0US85_9BACT</name>
<comment type="catalytic activity">
    <reaction evidence="1 12 13">
        <text>Endonucleolytic cleavage to 5'-phosphomonoester.</text>
        <dbReference type="EC" id="3.1.26.4"/>
    </reaction>
</comment>
<dbReference type="Proteomes" id="UP000231157">
    <property type="component" value="Unassembled WGS sequence"/>
</dbReference>
<evidence type="ECO:0000256" key="2">
    <source>
        <dbReference type="ARBA" id="ARBA00001946"/>
    </source>
</evidence>
<dbReference type="PANTHER" id="PTHR10954:SF18">
    <property type="entry name" value="RIBONUCLEASE HII"/>
    <property type="match status" value="1"/>
</dbReference>
<evidence type="ECO:0000256" key="3">
    <source>
        <dbReference type="ARBA" id="ARBA00004065"/>
    </source>
</evidence>
<dbReference type="NCBIfam" id="NF000595">
    <property type="entry name" value="PRK00015.1-3"/>
    <property type="match status" value="1"/>
</dbReference>
<feature type="binding site" evidence="12">
    <location>
        <position position="24"/>
    </location>
    <ligand>
        <name>a divalent metal cation</name>
        <dbReference type="ChEBI" id="CHEBI:60240"/>
    </ligand>
</feature>
<feature type="binding site" evidence="12">
    <location>
        <position position="119"/>
    </location>
    <ligand>
        <name>a divalent metal cation</name>
        <dbReference type="ChEBI" id="CHEBI:60240"/>
    </ligand>
</feature>
<dbReference type="Gene3D" id="3.30.420.10">
    <property type="entry name" value="Ribonuclease H-like superfamily/Ribonuclease H"/>
    <property type="match status" value="1"/>
</dbReference>
<evidence type="ECO:0000256" key="8">
    <source>
        <dbReference type="ARBA" id="ARBA00022723"/>
    </source>
</evidence>
<dbReference type="GO" id="GO:0005737">
    <property type="term" value="C:cytoplasm"/>
    <property type="evidence" value="ECO:0007669"/>
    <property type="project" value="UniProtKB-SubCell"/>
</dbReference>
<evidence type="ECO:0000256" key="12">
    <source>
        <dbReference type="PROSITE-ProRule" id="PRU01319"/>
    </source>
</evidence>
<dbReference type="GO" id="GO:0006298">
    <property type="term" value="P:mismatch repair"/>
    <property type="evidence" value="ECO:0007669"/>
    <property type="project" value="TreeGrafter"/>
</dbReference>
<evidence type="ECO:0000256" key="1">
    <source>
        <dbReference type="ARBA" id="ARBA00000077"/>
    </source>
</evidence>
<keyword evidence="6" id="KW-0963">Cytoplasm</keyword>
<dbReference type="InterPro" id="IPR036397">
    <property type="entry name" value="RNaseH_sf"/>
</dbReference>
<feature type="domain" description="RNase H type-2" evidence="14">
    <location>
        <begin position="17"/>
        <end position="203"/>
    </location>
</feature>
<reference evidence="16" key="1">
    <citation type="submission" date="2017-09" db="EMBL/GenBank/DDBJ databases">
        <title>Depth-based differentiation of microbial function through sediment-hosted aquifers and enrichment of novel symbionts in the deep terrestrial subsurface.</title>
        <authorList>
            <person name="Probst A.J."/>
            <person name="Ladd B."/>
            <person name="Jarett J.K."/>
            <person name="Geller-Mcgrath D.E."/>
            <person name="Sieber C.M.K."/>
            <person name="Emerson J.B."/>
            <person name="Anantharaman K."/>
            <person name="Thomas B.C."/>
            <person name="Malmstrom R."/>
            <person name="Stieglmeier M."/>
            <person name="Klingl A."/>
            <person name="Woyke T."/>
            <person name="Ryan C.M."/>
            <person name="Banfield J.F."/>
        </authorList>
    </citation>
    <scope>NUCLEOTIDE SEQUENCE [LARGE SCALE GENOMIC DNA]</scope>
</reference>
<comment type="subcellular location">
    <subcellularLocation>
        <location evidence="4">Cytoplasm</location>
    </subcellularLocation>
</comment>
<dbReference type="EMBL" id="PFAZ01000002">
    <property type="protein sequence ID" value="PIR89270.1"/>
    <property type="molecule type" value="Genomic_DNA"/>
</dbReference>
<keyword evidence="9 12" id="KW-0255">Endonuclease</keyword>
<evidence type="ECO:0000256" key="5">
    <source>
        <dbReference type="ARBA" id="ARBA00007383"/>
    </source>
</evidence>
<dbReference type="GO" id="GO:0032299">
    <property type="term" value="C:ribonuclease H2 complex"/>
    <property type="evidence" value="ECO:0007669"/>
    <property type="project" value="TreeGrafter"/>
</dbReference>
<comment type="cofactor">
    <cofactor evidence="12">
        <name>Mn(2+)</name>
        <dbReference type="ChEBI" id="CHEBI:29035"/>
    </cofactor>
    <cofactor evidence="12">
        <name>Mg(2+)</name>
        <dbReference type="ChEBI" id="CHEBI:18420"/>
    </cofactor>
    <text evidence="12">Manganese or magnesium. Binds 1 divalent metal ion per monomer in the absence of substrate. May bind a second metal ion after substrate binding.</text>
</comment>
<dbReference type="InterPro" id="IPR001352">
    <property type="entry name" value="RNase_HII/HIII"/>
</dbReference>
<dbReference type="EC" id="3.1.26.4" evidence="13"/>
<evidence type="ECO:0000256" key="7">
    <source>
        <dbReference type="ARBA" id="ARBA00022722"/>
    </source>
</evidence>
<dbReference type="InterPro" id="IPR024567">
    <property type="entry name" value="RNase_HII/HIII_dom"/>
</dbReference>